<dbReference type="Proteomes" id="UP001596495">
    <property type="component" value="Unassembled WGS sequence"/>
</dbReference>
<keyword evidence="3" id="KW-1185">Reference proteome</keyword>
<evidence type="ECO:0000313" key="2">
    <source>
        <dbReference type="EMBL" id="MFC7436597.1"/>
    </source>
</evidence>
<accession>A0ABW2RER0</accession>
<gene>
    <name evidence="2" type="ORF">ACFQNJ_19000</name>
</gene>
<dbReference type="InterPro" id="IPR035897">
    <property type="entry name" value="Toll_tir_struct_dom_sf"/>
</dbReference>
<dbReference type="EMBL" id="JBHTBX010000023">
    <property type="protein sequence ID" value="MFC7436597.1"/>
    <property type="molecule type" value="Genomic_DNA"/>
</dbReference>
<evidence type="ECO:0000259" key="1">
    <source>
        <dbReference type="Pfam" id="PF13676"/>
    </source>
</evidence>
<name>A0ABW2RER0_9BURK</name>
<organism evidence="2 3">
    <name type="scientific">Hydrogenophaga bisanensis</name>
    <dbReference type="NCBI Taxonomy" id="439611"/>
    <lineage>
        <taxon>Bacteria</taxon>
        <taxon>Pseudomonadati</taxon>
        <taxon>Pseudomonadota</taxon>
        <taxon>Betaproteobacteria</taxon>
        <taxon>Burkholderiales</taxon>
        <taxon>Comamonadaceae</taxon>
        <taxon>Hydrogenophaga</taxon>
    </lineage>
</organism>
<evidence type="ECO:0000313" key="3">
    <source>
        <dbReference type="Proteomes" id="UP001596495"/>
    </source>
</evidence>
<comment type="caution">
    <text evidence="2">The sequence shown here is derived from an EMBL/GenBank/DDBJ whole genome shotgun (WGS) entry which is preliminary data.</text>
</comment>
<dbReference type="RefSeq" id="WP_382260302.1">
    <property type="nucleotide sequence ID" value="NZ_JBHTBX010000023.1"/>
</dbReference>
<dbReference type="InterPro" id="IPR000157">
    <property type="entry name" value="TIR_dom"/>
</dbReference>
<reference evidence="3" key="1">
    <citation type="journal article" date="2019" name="Int. J. Syst. Evol. Microbiol.">
        <title>The Global Catalogue of Microorganisms (GCM) 10K type strain sequencing project: providing services to taxonomists for standard genome sequencing and annotation.</title>
        <authorList>
            <consortium name="The Broad Institute Genomics Platform"/>
            <consortium name="The Broad Institute Genome Sequencing Center for Infectious Disease"/>
            <person name="Wu L."/>
            <person name="Ma J."/>
        </authorList>
    </citation>
    <scope>NUCLEOTIDE SEQUENCE [LARGE SCALE GENOMIC DNA]</scope>
    <source>
        <strain evidence="3">CCUG 54518</strain>
    </source>
</reference>
<feature type="domain" description="TIR" evidence="1">
    <location>
        <begin position="2"/>
        <end position="93"/>
    </location>
</feature>
<sequence>MFVSYRRGEAREAALQLFDALSARLFDVFLDTHGIPPAEDFQTMLWHRLCDSDVLVMLDTPGYFESRWTSAEFGRALAKGISVLRVGWPDCTPSARTATASRAELLPDEVDAATGRLADSAVERICLQLEEVRSQSHAVRSVNLVSNLRNAIQTIGGQLVGVGPNKAVYIRLPDGRNVVVYPTVGVPTSTTLHDASTNSPDQSVAVVYDHVGLHPRWLGHLDWLGQHIHSARWVKASEAGWQFADWEA</sequence>
<keyword evidence="2" id="KW-0675">Receptor</keyword>
<dbReference type="Gene3D" id="3.40.50.10140">
    <property type="entry name" value="Toll/interleukin-1 receptor homology (TIR) domain"/>
    <property type="match status" value="1"/>
</dbReference>
<dbReference type="SUPFAM" id="SSF52200">
    <property type="entry name" value="Toll/Interleukin receptor TIR domain"/>
    <property type="match status" value="1"/>
</dbReference>
<dbReference type="Pfam" id="PF13676">
    <property type="entry name" value="TIR_2"/>
    <property type="match status" value="1"/>
</dbReference>
<protein>
    <submittedName>
        <fullName evidence="2">Toll/interleukin-1 receptor domain-containing protein</fullName>
    </submittedName>
</protein>
<proteinExistence type="predicted"/>